<dbReference type="SMART" id="SM00086">
    <property type="entry name" value="PAC"/>
    <property type="match status" value="1"/>
</dbReference>
<protein>
    <recommendedName>
        <fullName evidence="3">Blue-light-activated histidine kinase</fullName>
        <ecNumber evidence="2">2.7.13.3</ecNumber>
    </recommendedName>
</protein>
<dbReference type="GO" id="GO:0005524">
    <property type="term" value="F:ATP binding"/>
    <property type="evidence" value="ECO:0007669"/>
    <property type="project" value="UniProtKB-KW"/>
</dbReference>
<name>A0A329YKK7_RHITR</name>
<dbReference type="OrthoDB" id="341208at2"/>
<dbReference type="SUPFAM" id="SSF55785">
    <property type="entry name" value="PYP-like sensor domain (PAS domain)"/>
    <property type="match status" value="1"/>
</dbReference>
<keyword evidence="13" id="KW-0067">ATP-binding</keyword>
<dbReference type="RefSeq" id="WP_112342205.1">
    <property type="nucleotide sequence ID" value="NZ_QMKK01000033.1"/>
</dbReference>
<evidence type="ECO:0000256" key="9">
    <source>
        <dbReference type="ARBA" id="ARBA00022679"/>
    </source>
</evidence>
<evidence type="ECO:0000256" key="7">
    <source>
        <dbReference type="ARBA" id="ARBA00022630"/>
    </source>
</evidence>
<keyword evidence="15" id="KW-0843">Virulence</keyword>
<dbReference type="InterPro" id="IPR036890">
    <property type="entry name" value="HATPase_C_sf"/>
</dbReference>
<dbReference type="PROSITE" id="PS50113">
    <property type="entry name" value="PAC"/>
    <property type="match status" value="1"/>
</dbReference>
<keyword evidence="8" id="KW-0288">FMN</keyword>
<evidence type="ECO:0000256" key="1">
    <source>
        <dbReference type="ARBA" id="ARBA00000085"/>
    </source>
</evidence>
<dbReference type="InterPro" id="IPR011102">
    <property type="entry name" value="Sig_transdc_His_kinase_HWE"/>
</dbReference>
<evidence type="ECO:0000256" key="3">
    <source>
        <dbReference type="ARBA" id="ARBA00021740"/>
    </source>
</evidence>
<dbReference type="PANTHER" id="PTHR41523">
    <property type="entry name" value="TWO-COMPONENT SYSTEM SENSOR PROTEIN"/>
    <property type="match status" value="1"/>
</dbReference>
<keyword evidence="4" id="KW-0600">Photoreceptor protein</keyword>
<dbReference type="NCBIfam" id="TIGR00229">
    <property type="entry name" value="sensory_box"/>
    <property type="match status" value="1"/>
</dbReference>
<comment type="catalytic activity">
    <reaction evidence="1">
        <text>ATP + protein L-histidine = ADP + protein N-phospho-L-histidine.</text>
        <dbReference type="EC" id="2.7.13.3"/>
    </reaction>
</comment>
<evidence type="ECO:0000256" key="6">
    <source>
        <dbReference type="ARBA" id="ARBA00022606"/>
    </source>
</evidence>
<evidence type="ECO:0000256" key="4">
    <source>
        <dbReference type="ARBA" id="ARBA00022543"/>
    </source>
</evidence>
<evidence type="ECO:0000256" key="12">
    <source>
        <dbReference type="ARBA" id="ARBA00022777"/>
    </source>
</evidence>
<evidence type="ECO:0000256" key="13">
    <source>
        <dbReference type="ARBA" id="ARBA00022840"/>
    </source>
</evidence>
<evidence type="ECO:0000256" key="16">
    <source>
        <dbReference type="ARBA" id="ARBA00023170"/>
    </source>
</evidence>
<dbReference type="Pfam" id="PF00989">
    <property type="entry name" value="PAS"/>
    <property type="match status" value="1"/>
</dbReference>
<evidence type="ECO:0000259" key="19">
    <source>
        <dbReference type="PROSITE" id="PS50113"/>
    </source>
</evidence>
<dbReference type="Gene3D" id="3.30.565.10">
    <property type="entry name" value="Histidine kinase-like ATPase, C-terminal domain"/>
    <property type="match status" value="1"/>
</dbReference>
<dbReference type="Proteomes" id="UP000251205">
    <property type="component" value="Unassembled WGS sequence"/>
</dbReference>
<keyword evidence="14" id="KW-0157">Chromophore</keyword>
<evidence type="ECO:0000256" key="10">
    <source>
        <dbReference type="ARBA" id="ARBA00022737"/>
    </source>
</evidence>
<dbReference type="Pfam" id="PF07536">
    <property type="entry name" value="HWE_HK"/>
    <property type="match status" value="1"/>
</dbReference>
<dbReference type="CDD" id="cd00130">
    <property type="entry name" value="PAS"/>
    <property type="match status" value="1"/>
</dbReference>
<evidence type="ECO:0000256" key="2">
    <source>
        <dbReference type="ARBA" id="ARBA00012438"/>
    </source>
</evidence>
<dbReference type="SMART" id="SM00091">
    <property type="entry name" value="PAS"/>
    <property type="match status" value="1"/>
</dbReference>
<dbReference type="InterPro" id="IPR035965">
    <property type="entry name" value="PAS-like_dom_sf"/>
</dbReference>
<sequence>MTSHYPTDSDKSGNTYSDDKDNGSSSFLASPPHGPWSGGSSIDSVENPRAWLAAIVENSNDAILSKMLNGTITSWNASAERIFGFSAEEVIGQSILILVPEDRVQEENTILEKIRRGERVEHFETVRKRKDGSLIEVSLTVSPVRGKKGRIIGASKIARDISERRRLEYRQKLLLREMNHRIKNLFSVASALISQTRRSARSVDELADSLHARLAALTRAHDLILPDLIDSEMKGDRKTTLFALLEAILAPYGDGSRTRTKIEGTDVAVGGSALTSLALVLNEFATNAAKYGCLAVAEGHLSVQCLIDERNLHLTWVEAGGPAIDASHRREGFGGQLERAIITSALHGRISREWASTGLVISMQVPLSKLEN</sequence>
<feature type="region of interest" description="Disordered" evidence="17">
    <location>
        <begin position="1"/>
        <end position="42"/>
    </location>
</feature>
<dbReference type="InterPro" id="IPR001610">
    <property type="entry name" value="PAC"/>
</dbReference>
<reference evidence="20 21" key="1">
    <citation type="submission" date="2018-06" db="EMBL/GenBank/DDBJ databases">
        <title>Whole Genome Sequence of an efficient microsymbiont, Rhizobium tropici.</title>
        <authorList>
            <person name="Srinivasan R."/>
            <person name="Singh H.V."/>
            <person name="Srivastava R."/>
            <person name="Kumari B."/>
            <person name="Radhakrishna A."/>
        </authorList>
    </citation>
    <scope>NUCLEOTIDE SEQUENCE [LARGE SCALE GENOMIC DNA]</scope>
    <source>
        <strain evidence="20 21">IGFRI Rhizo-19</strain>
    </source>
</reference>
<evidence type="ECO:0000256" key="17">
    <source>
        <dbReference type="SAM" id="MobiDB-lite"/>
    </source>
</evidence>
<dbReference type="AlphaFoldDB" id="A0A329YKK7"/>
<dbReference type="EC" id="2.7.13.3" evidence="2"/>
<feature type="domain" description="PAS" evidence="18">
    <location>
        <begin position="48"/>
        <end position="117"/>
    </location>
</feature>
<evidence type="ECO:0000256" key="15">
    <source>
        <dbReference type="ARBA" id="ARBA00023026"/>
    </source>
</evidence>
<keyword evidence="11" id="KW-0547">Nucleotide-binding</keyword>
<dbReference type="GO" id="GO:0006355">
    <property type="term" value="P:regulation of DNA-templated transcription"/>
    <property type="evidence" value="ECO:0007669"/>
    <property type="project" value="InterPro"/>
</dbReference>
<dbReference type="SMART" id="SM00911">
    <property type="entry name" value="HWE_HK"/>
    <property type="match status" value="1"/>
</dbReference>
<dbReference type="InterPro" id="IPR000700">
    <property type="entry name" value="PAS-assoc_C"/>
</dbReference>
<dbReference type="PANTHER" id="PTHR41523:SF8">
    <property type="entry name" value="ETHYLENE RESPONSE SENSOR PROTEIN"/>
    <property type="match status" value="1"/>
</dbReference>
<dbReference type="Gene3D" id="3.30.450.20">
    <property type="entry name" value="PAS domain"/>
    <property type="match status" value="1"/>
</dbReference>
<feature type="compositionally biased region" description="Basic and acidic residues" evidence="17">
    <location>
        <begin position="7"/>
        <end position="22"/>
    </location>
</feature>
<dbReference type="InterPro" id="IPR013767">
    <property type="entry name" value="PAS_fold"/>
</dbReference>
<feature type="domain" description="PAC" evidence="19">
    <location>
        <begin position="121"/>
        <end position="173"/>
    </location>
</feature>
<gene>
    <name evidence="20" type="ORF">DQ393_13050</name>
</gene>
<organism evidence="20 21">
    <name type="scientific">Rhizobium tropici</name>
    <dbReference type="NCBI Taxonomy" id="398"/>
    <lineage>
        <taxon>Bacteria</taxon>
        <taxon>Pseudomonadati</taxon>
        <taxon>Pseudomonadota</taxon>
        <taxon>Alphaproteobacteria</taxon>
        <taxon>Hyphomicrobiales</taxon>
        <taxon>Rhizobiaceae</taxon>
        <taxon>Rhizobium/Agrobacterium group</taxon>
        <taxon>Rhizobium</taxon>
    </lineage>
</organism>
<proteinExistence type="predicted"/>
<keyword evidence="5" id="KW-0597">Phosphoprotein</keyword>
<dbReference type="GO" id="GO:0004673">
    <property type="term" value="F:protein histidine kinase activity"/>
    <property type="evidence" value="ECO:0007669"/>
    <property type="project" value="UniProtKB-EC"/>
</dbReference>
<dbReference type="PROSITE" id="PS50112">
    <property type="entry name" value="PAS"/>
    <property type="match status" value="1"/>
</dbReference>
<evidence type="ECO:0000256" key="11">
    <source>
        <dbReference type="ARBA" id="ARBA00022741"/>
    </source>
</evidence>
<keyword evidence="9" id="KW-0808">Transferase</keyword>
<evidence type="ECO:0000256" key="8">
    <source>
        <dbReference type="ARBA" id="ARBA00022643"/>
    </source>
</evidence>
<evidence type="ECO:0000259" key="18">
    <source>
        <dbReference type="PROSITE" id="PS50112"/>
    </source>
</evidence>
<dbReference type="EMBL" id="QMKK01000033">
    <property type="protein sequence ID" value="RAX41100.1"/>
    <property type="molecule type" value="Genomic_DNA"/>
</dbReference>
<dbReference type="GO" id="GO:0009881">
    <property type="term" value="F:photoreceptor activity"/>
    <property type="evidence" value="ECO:0007669"/>
    <property type="project" value="UniProtKB-KW"/>
</dbReference>
<accession>A0A329YKK7</accession>
<evidence type="ECO:0000313" key="21">
    <source>
        <dbReference type="Proteomes" id="UP000251205"/>
    </source>
</evidence>
<keyword evidence="12 20" id="KW-0418">Kinase</keyword>
<keyword evidence="16" id="KW-0675">Receptor</keyword>
<dbReference type="InterPro" id="IPR000014">
    <property type="entry name" value="PAS"/>
</dbReference>
<comment type="caution">
    <text evidence="20">The sequence shown here is derived from an EMBL/GenBank/DDBJ whole genome shotgun (WGS) entry which is preliminary data.</text>
</comment>
<evidence type="ECO:0000313" key="20">
    <source>
        <dbReference type="EMBL" id="RAX41100.1"/>
    </source>
</evidence>
<keyword evidence="7" id="KW-0285">Flavoprotein</keyword>
<evidence type="ECO:0000256" key="5">
    <source>
        <dbReference type="ARBA" id="ARBA00022553"/>
    </source>
</evidence>
<keyword evidence="6" id="KW-0716">Sensory transduction</keyword>
<keyword evidence="10" id="KW-0677">Repeat</keyword>
<evidence type="ECO:0000256" key="14">
    <source>
        <dbReference type="ARBA" id="ARBA00022991"/>
    </source>
</evidence>